<keyword evidence="4" id="KW-0342">GTP-binding</keyword>
<proteinExistence type="predicted"/>
<reference evidence="5" key="1">
    <citation type="submission" date="2011-11" db="EMBL/GenBank/DDBJ databases">
        <title>Construction and analysis of a metagenome of deep-sea sediment.</title>
        <authorList>
            <person name="Huo Y.-Y."/>
            <person name="Cheng H."/>
            <person name="Wu M."/>
        </authorList>
    </citation>
    <scope>NUCLEOTIDE SEQUENCE</scope>
</reference>
<dbReference type="Pfam" id="PF01983">
    <property type="entry name" value="CofC"/>
    <property type="match status" value="1"/>
</dbReference>
<keyword evidence="3" id="KW-0547">Nucleotide-binding</keyword>
<dbReference type="GO" id="GO:0005525">
    <property type="term" value="F:GTP binding"/>
    <property type="evidence" value="ECO:0007669"/>
    <property type="project" value="UniProtKB-KW"/>
</dbReference>
<evidence type="ECO:0000256" key="3">
    <source>
        <dbReference type="ARBA" id="ARBA00022741"/>
    </source>
</evidence>
<dbReference type="PANTHER" id="PTHR40392">
    <property type="entry name" value="2-PHOSPHO-L-LACTATE GUANYLYLTRANSFERASE"/>
    <property type="match status" value="1"/>
</dbReference>
<protein>
    <submittedName>
        <fullName evidence="5">CofC domain-containing protein</fullName>
    </submittedName>
</protein>
<evidence type="ECO:0000313" key="5">
    <source>
        <dbReference type="EMBL" id="AFD03157.1"/>
    </source>
</evidence>
<dbReference type="InterPro" id="IPR029044">
    <property type="entry name" value="Nucleotide-diphossugar_trans"/>
</dbReference>
<dbReference type="NCBIfam" id="TIGR03552">
    <property type="entry name" value="F420_cofC"/>
    <property type="match status" value="1"/>
</dbReference>
<accession>H9BWI5</accession>
<organism evidence="5">
    <name type="scientific">uncultured bacterium W5-77b</name>
    <dbReference type="NCBI Taxonomy" id="1131000"/>
    <lineage>
        <taxon>Bacteria</taxon>
        <taxon>environmental samples</taxon>
    </lineage>
</organism>
<dbReference type="InterPro" id="IPR002835">
    <property type="entry name" value="CofC"/>
</dbReference>
<name>H9BWI5_9BACT</name>
<evidence type="ECO:0000256" key="4">
    <source>
        <dbReference type="ARBA" id="ARBA00023134"/>
    </source>
</evidence>
<dbReference type="PANTHER" id="PTHR40392:SF1">
    <property type="entry name" value="2-PHOSPHO-L-LACTATE GUANYLYLTRANSFERASE"/>
    <property type="match status" value="1"/>
</dbReference>
<dbReference type="GO" id="GO:0043814">
    <property type="term" value="F:phospholactate guanylyltransferase activity"/>
    <property type="evidence" value="ECO:0007669"/>
    <property type="project" value="InterPro"/>
</dbReference>
<dbReference type="SUPFAM" id="SSF53448">
    <property type="entry name" value="Nucleotide-diphospho-sugar transferases"/>
    <property type="match status" value="1"/>
</dbReference>
<dbReference type="Gene3D" id="3.90.550.10">
    <property type="entry name" value="Spore Coat Polysaccharide Biosynthesis Protein SpsA, Chain A"/>
    <property type="match status" value="1"/>
</dbReference>
<evidence type="ECO:0000256" key="2">
    <source>
        <dbReference type="ARBA" id="ARBA00022695"/>
    </source>
</evidence>
<evidence type="ECO:0000256" key="1">
    <source>
        <dbReference type="ARBA" id="ARBA00022679"/>
    </source>
</evidence>
<keyword evidence="1" id="KW-0808">Transferase</keyword>
<keyword evidence="2" id="KW-0548">Nucleotidyltransferase</keyword>
<dbReference type="EMBL" id="JQ085816">
    <property type="protein sequence ID" value="AFD03157.1"/>
    <property type="molecule type" value="Genomic_DNA"/>
</dbReference>
<sequence>MKTSAIIPVKTFSNAKTRLDLKGENKIDFCKLMLEEVLQTLSLTPKIDKIIVISKDQEALELSKKFNAIRIVDDETGVNDAISLADDFLQKNDFDASLVIPQDIPFLKTQDIDFLLSFQHAPKSVLIVPSRGFDGTNALFRMPVNLMTTHYDEDSYKIHLTTGKSITSHTSLVFVRRVMMDIDNNDDLKLAISQNEKPNLCQRFSQLLAS</sequence>
<dbReference type="AlphaFoldDB" id="H9BWI5"/>